<comment type="caution">
    <text evidence="11">The sequence shown here is derived from an EMBL/GenBank/DDBJ whole genome shotgun (WGS) entry which is preliminary data.</text>
</comment>
<dbReference type="SUPFAM" id="SSF117100">
    <property type="entry name" value="Beta-galactosidase LacA, domain 3"/>
    <property type="match status" value="1"/>
</dbReference>
<dbReference type="Gene3D" id="2.102.20.10">
    <property type="entry name" value="Beta-galactosidase, domain 2"/>
    <property type="match status" value="1"/>
</dbReference>
<dbReference type="PANTHER" id="PTHR23421">
    <property type="entry name" value="BETA-GALACTOSIDASE RELATED"/>
    <property type="match status" value="1"/>
</dbReference>
<evidence type="ECO:0000256" key="3">
    <source>
        <dbReference type="ARBA" id="ARBA00012756"/>
    </source>
</evidence>
<name>A0A8H2WC51_9AGAM</name>
<dbReference type="EMBL" id="CAJMWS010000100">
    <property type="protein sequence ID" value="CAE6362056.1"/>
    <property type="molecule type" value="Genomic_DNA"/>
</dbReference>
<dbReference type="SUPFAM" id="SSF51445">
    <property type="entry name" value="(Trans)glycosidases"/>
    <property type="match status" value="1"/>
</dbReference>
<protein>
    <recommendedName>
        <fullName evidence="3 8">Beta-galactosidase</fullName>
        <ecNumber evidence="3 8">3.2.1.23</ecNumber>
    </recommendedName>
</protein>
<evidence type="ECO:0000256" key="4">
    <source>
        <dbReference type="ARBA" id="ARBA00022729"/>
    </source>
</evidence>
<dbReference type="Pfam" id="PF01301">
    <property type="entry name" value="Glyco_hydro_35"/>
    <property type="match status" value="1"/>
</dbReference>
<dbReference type="SMART" id="SM01029">
    <property type="entry name" value="BetaGal_dom2"/>
    <property type="match status" value="1"/>
</dbReference>
<dbReference type="Gene3D" id="2.60.120.260">
    <property type="entry name" value="Galactose-binding domain-like"/>
    <property type="match status" value="2"/>
</dbReference>
<evidence type="ECO:0000313" key="11">
    <source>
        <dbReference type="EMBL" id="CAE6362056.1"/>
    </source>
</evidence>
<dbReference type="Gene3D" id="3.20.20.80">
    <property type="entry name" value="Glycosidases"/>
    <property type="match status" value="1"/>
</dbReference>
<evidence type="ECO:0000256" key="8">
    <source>
        <dbReference type="RuleBase" id="RU000675"/>
    </source>
</evidence>
<sequence length="1116" mass="122961">MISEKHAWGANSTLKHRYQRKNWSRKWLALPLLAVALIHTSPGAWLTRGCKYTADVQSNPQRTLLSSNGRTDLVKWDGKSLVIKGQRIFLWSGEFHTFRLPAPELWGDILEKTKAAGFNAISVYVHWGLVNPAPGELDFDGFRALDPLFKLAMKPAFVTNSIFEFVFDQPYINAEVSGGGIPHWVTSETSGHLRTNSTDYTRAWEPYVDAIADILVKGNWQIGDKTGGPVIAVQLENEYLATHSPGHKYKAPYMAALAKRFIDRGVVVPLTYNDAYMGGNYATGKIDQCEEGHNEGGEGGSHGKGRCGVELYGVDSYPQRFDCSNPDIWNPVVTTYHDFHMKTNPHEPLYIPEFQGGSFDAWGGGTKHGWAGAGYEACRQLTGPEFSQVFNLGLWANNAKMINLYMLYGGTTWGYMTFPGVYTSYDYGAGIAETRRLTSKYAELKRQGLFLRSVPEFYATDVIGNSTDSDNHPTVTIDNPKVFGTLLRNKDTGAEFYIVRHTDSTSRETANFKLTLPSCLHSSTTARTIPLTIPSIALSGRASKVLLRNVSYGSSRLVWSTASILYAGKMGDRDVLFLHGPSSEGHEFAVPLHKQELTSSGTSATHISQHISISQHVSSGSQGLSVVTVLPGNVGLVTVFETPSQLVIFADSETTGNFWAPVLAPQGKDSFTEPDPYTNFYQFGTNSSVLVGGPYPVRDARLSSKGELSLRGDLEKESMLTVIAELGAVRRVFWNGIPVDTMLQDSSTSTSSVLRFQIAPRFGTADIKVPKLTNWRYQDSLPEVKEGFDDSKWIVANNTSTNIPEGPHFGDKVLYGCDYGFCEGAVVWRGRFKGDSGITGVRLVINGGFAFAASVWLNGEFLATTYGNSSNNHNNIPETDQVYHFPTGSVAQGEDNIITVVQVMVLPKYACEHKAEANYQDNMGLEMTVDWTADSSKSPRGIRGYELIGGAFTEWKVQGKQGGYTGFKDKLRGIQNEGGLYGERQGWHLPGFDDSQWAKVDLSNGIPGNQAGVGWFRTTFSLDITQAYDVPISFEFENEPAPYRALLFVNGWLMGRYIGNLGPQFKFPVLEGILNHHGENTVALAVWSMENTQLSPNLKLTIEGIFDSGYEFGGPL</sequence>
<keyword evidence="6" id="KW-0325">Glycoprotein</keyword>
<organism evidence="11 12">
    <name type="scientific">Rhizoctonia solani</name>
    <dbReference type="NCBI Taxonomy" id="456999"/>
    <lineage>
        <taxon>Eukaryota</taxon>
        <taxon>Fungi</taxon>
        <taxon>Dikarya</taxon>
        <taxon>Basidiomycota</taxon>
        <taxon>Agaricomycotina</taxon>
        <taxon>Agaricomycetes</taxon>
        <taxon>Cantharellales</taxon>
        <taxon>Ceratobasidiaceae</taxon>
        <taxon>Rhizoctonia</taxon>
    </lineage>
</organism>
<keyword evidence="7 8" id="KW-0326">Glycosidase</keyword>
<dbReference type="InterPro" id="IPR001944">
    <property type="entry name" value="Glycoside_Hdrlase_35"/>
</dbReference>
<dbReference type="InterPro" id="IPR031330">
    <property type="entry name" value="Gly_Hdrlase_35_cat"/>
</dbReference>
<dbReference type="GO" id="GO:0004565">
    <property type="term" value="F:beta-galactosidase activity"/>
    <property type="evidence" value="ECO:0007669"/>
    <property type="project" value="UniProtKB-EC"/>
</dbReference>
<dbReference type="Pfam" id="PF13364">
    <property type="entry name" value="BetaGal_ABD2"/>
    <property type="match status" value="2"/>
</dbReference>
<reference evidence="11" key="1">
    <citation type="submission" date="2021-01" db="EMBL/GenBank/DDBJ databases">
        <authorList>
            <person name="Kaushik A."/>
        </authorList>
    </citation>
    <scope>NUCLEOTIDE SEQUENCE</scope>
    <source>
        <strain evidence="11">AG1-1C</strain>
    </source>
</reference>
<dbReference type="PRINTS" id="PR00742">
    <property type="entry name" value="GLHYDRLASE35"/>
</dbReference>
<proteinExistence type="inferred from homology"/>
<evidence type="ECO:0000313" key="12">
    <source>
        <dbReference type="Proteomes" id="UP000663846"/>
    </source>
</evidence>
<dbReference type="InterPro" id="IPR017853">
    <property type="entry name" value="GH"/>
</dbReference>
<dbReference type="Pfam" id="PF10435">
    <property type="entry name" value="BetaGal_dom2"/>
    <property type="match status" value="1"/>
</dbReference>
<dbReference type="InterPro" id="IPR036833">
    <property type="entry name" value="BetaGal_dom3_sf"/>
</dbReference>
<evidence type="ECO:0000256" key="6">
    <source>
        <dbReference type="ARBA" id="ARBA00023180"/>
    </source>
</evidence>
<evidence type="ECO:0000256" key="5">
    <source>
        <dbReference type="ARBA" id="ARBA00022801"/>
    </source>
</evidence>
<evidence type="ECO:0000256" key="2">
    <source>
        <dbReference type="ARBA" id="ARBA00009809"/>
    </source>
</evidence>
<comment type="similarity">
    <text evidence="2 9">Belongs to the glycosyl hydrolase 35 family.</text>
</comment>
<evidence type="ECO:0000259" key="10">
    <source>
        <dbReference type="SMART" id="SM01029"/>
    </source>
</evidence>
<evidence type="ECO:0000256" key="9">
    <source>
        <dbReference type="RuleBase" id="RU003679"/>
    </source>
</evidence>
<gene>
    <name evidence="11" type="ORF">RDB_LOCUS19781</name>
</gene>
<dbReference type="Proteomes" id="UP000663846">
    <property type="component" value="Unassembled WGS sequence"/>
</dbReference>
<dbReference type="InterPro" id="IPR037110">
    <property type="entry name" value="Betagal_dom2_sf"/>
</dbReference>
<dbReference type="SUPFAM" id="SSF51011">
    <property type="entry name" value="Glycosyl hydrolase domain"/>
    <property type="match status" value="1"/>
</dbReference>
<comment type="catalytic activity">
    <reaction evidence="1 8">
        <text>Hydrolysis of terminal non-reducing beta-D-galactose residues in beta-D-galactosides.</text>
        <dbReference type="EC" id="3.2.1.23"/>
    </reaction>
</comment>
<feature type="domain" description="Beta-galactosidase" evidence="10">
    <location>
        <begin position="465"/>
        <end position="658"/>
    </location>
</feature>
<dbReference type="InterPro" id="IPR025972">
    <property type="entry name" value="BetaGal_dom3"/>
</dbReference>
<evidence type="ECO:0000256" key="7">
    <source>
        <dbReference type="ARBA" id="ARBA00023295"/>
    </source>
</evidence>
<dbReference type="InterPro" id="IPR025300">
    <property type="entry name" value="BetaGal_jelly_roll_dom"/>
</dbReference>
<accession>A0A8H2WC51</accession>
<dbReference type="Pfam" id="PF13363">
    <property type="entry name" value="BetaGal_dom3"/>
    <property type="match status" value="1"/>
</dbReference>
<evidence type="ECO:0000256" key="1">
    <source>
        <dbReference type="ARBA" id="ARBA00001412"/>
    </source>
</evidence>
<keyword evidence="4" id="KW-0732">Signal</keyword>
<dbReference type="InterPro" id="IPR008979">
    <property type="entry name" value="Galactose-bd-like_sf"/>
</dbReference>
<dbReference type="PROSITE" id="PS01182">
    <property type="entry name" value="GLYCOSYL_HYDROL_F35"/>
    <property type="match status" value="1"/>
</dbReference>
<dbReference type="InterPro" id="IPR018954">
    <property type="entry name" value="Betagal_dom2"/>
</dbReference>
<keyword evidence="5 8" id="KW-0378">Hydrolase</keyword>
<dbReference type="GO" id="GO:0005975">
    <property type="term" value="P:carbohydrate metabolic process"/>
    <property type="evidence" value="ECO:0007669"/>
    <property type="project" value="InterPro"/>
</dbReference>
<dbReference type="InterPro" id="IPR019801">
    <property type="entry name" value="Glyco_hydro_35_CS"/>
</dbReference>
<dbReference type="SUPFAM" id="SSF49785">
    <property type="entry name" value="Galactose-binding domain-like"/>
    <property type="match status" value="2"/>
</dbReference>
<dbReference type="EC" id="3.2.1.23" evidence="3 8"/>
<dbReference type="AlphaFoldDB" id="A0A8H2WC51"/>
<dbReference type="Gene3D" id="2.60.390.10">
    <property type="entry name" value="Beta-galactosidase, domain 3"/>
    <property type="match status" value="1"/>
</dbReference>